<dbReference type="SUPFAM" id="SSF51445">
    <property type="entry name" value="(Trans)glycosidases"/>
    <property type="match status" value="1"/>
</dbReference>
<dbReference type="InterPro" id="IPR050314">
    <property type="entry name" value="Glycosyl_Hydrlase_18"/>
</dbReference>
<evidence type="ECO:0000259" key="1">
    <source>
        <dbReference type="PROSITE" id="PS51910"/>
    </source>
</evidence>
<protein>
    <recommendedName>
        <fullName evidence="1">GH18 domain-containing protein</fullName>
    </recommendedName>
</protein>
<dbReference type="InterPro" id="IPR001223">
    <property type="entry name" value="Glyco_hydro18_cat"/>
</dbReference>
<dbReference type="AlphaFoldDB" id="A0A5J5B176"/>
<dbReference type="OrthoDB" id="73875at2759"/>
<dbReference type="GO" id="GO:0006032">
    <property type="term" value="P:chitin catabolic process"/>
    <property type="evidence" value="ECO:0007669"/>
    <property type="project" value="TreeGrafter"/>
</dbReference>
<proteinExistence type="predicted"/>
<organism evidence="2 3">
    <name type="scientific">Nyssa sinensis</name>
    <dbReference type="NCBI Taxonomy" id="561372"/>
    <lineage>
        <taxon>Eukaryota</taxon>
        <taxon>Viridiplantae</taxon>
        <taxon>Streptophyta</taxon>
        <taxon>Embryophyta</taxon>
        <taxon>Tracheophyta</taxon>
        <taxon>Spermatophyta</taxon>
        <taxon>Magnoliopsida</taxon>
        <taxon>eudicotyledons</taxon>
        <taxon>Gunneridae</taxon>
        <taxon>Pentapetalae</taxon>
        <taxon>asterids</taxon>
        <taxon>Cornales</taxon>
        <taxon>Nyssaceae</taxon>
        <taxon>Nyssa</taxon>
    </lineage>
</organism>
<dbReference type="GO" id="GO:0005576">
    <property type="term" value="C:extracellular region"/>
    <property type="evidence" value="ECO:0007669"/>
    <property type="project" value="TreeGrafter"/>
</dbReference>
<reference evidence="2 3" key="1">
    <citation type="submission" date="2019-09" db="EMBL/GenBank/DDBJ databases">
        <title>A chromosome-level genome assembly of the Chinese tupelo Nyssa sinensis.</title>
        <authorList>
            <person name="Yang X."/>
            <person name="Kang M."/>
            <person name="Yang Y."/>
            <person name="Xiong H."/>
            <person name="Wang M."/>
            <person name="Zhang Z."/>
            <person name="Wang Z."/>
            <person name="Wu H."/>
            <person name="Ma T."/>
            <person name="Liu J."/>
            <person name="Xi Z."/>
        </authorList>
    </citation>
    <scope>NUCLEOTIDE SEQUENCE [LARGE SCALE GENOMIC DNA]</scope>
    <source>
        <strain evidence="2">J267</strain>
        <tissue evidence="2">Leaf</tissue>
    </source>
</reference>
<dbReference type="PROSITE" id="PS51910">
    <property type="entry name" value="GH18_2"/>
    <property type="match status" value="1"/>
</dbReference>
<keyword evidence="3" id="KW-1185">Reference proteome</keyword>
<evidence type="ECO:0000313" key="3">
    <source>
        <dbReference type="Proteomes" id="UP000325577"/>
    </source>
</evidence>
<gene>
    <name evidence="2" type="ORF">F0562_030615</name>
</gene>
<dbReference type="Gene3D" id="3.20.20.80">
    <property type="entry name" value="Glycosidases"/>
    <property type="match status" value="2"/>
</dbReference>
<dbReference type="EMBL" id="CM018040">
    <property type="protein sequence ID" value="KAA8535612.1"/>
    <property type="molecule type" value="Genomic_DNA"/>
</dbReference>
<dbReference type="InterPro" id="IPR017853">
    <property type="entry name" value="GH"/>
</dbReference>
<dbReference type="Pfam" id="PF00704">
    <property type="entry name" value="Glyco_hydro_18"/>
    <property type="match status" value="2"/>
</dbReference>
<evidence type="ECO:0000313" key="2">
    <source>
        <dbReference type="EMBL" id="KAA8535612.1"/>
    </source>
</evidence>
<dbReference type="PANTHER" id="PTHR11177:SF383">
    <property type="entry name" value="GLYCOSYL HYDROLASE FAMILY PROTEIN WITH CHITINASE INSERTION DOMAIN-CONTAINING PROTEIN"/>
    <property type="match status" value="1"/>
</dbReference>
<dbReference type="PANTHER" id="PTHR11177">
    <property type="entry name" value="CHITINASE"/>
    <property type="match status" value="1"/>
</dbReference>
<sequence length="223" mass="24661">MSSQPCSRKTFIDSSIKLARSYGFHGLDLDWENQSEVSEMADMVKLLEEWRAAVEAEPRGPASGVDDSIESVDSEGAIGYRQIREFTTENSAQTEFNATIVSDYCYSGTTWIGFDDSQTISTKVSYAKQNGLLGYFAWQVGADDNWVLSQQEPPKLFPTSINVGSPPVFKPFKRCKLVVGGSAIALKILVDDPKSIKNNDDKAIRRKMENVVPPISSIPPKPK</sequence>
<name>A0A5J5B176_9ASTE</name>
<dbReference type="InterPro" id="IPR011583">
    <property type="entry name" value="Chitinase_II/V-like_cat"/>
</dbReference>
<accession>A0A5J5B176</accession>
<dbReference type="SMART" id="SM00636">
    <property type="entry name" value="Glyco_18"/>
    <property type="match status" value="1"/>
</dbReference>
<dbReference type="GO" id="GO:0004568">
    <property type="term" value="F:chitinase activity"/>
    <property type="evidence" value="ECO:0007669"/>
    <property type="project" value="TreeGrafter"/>
</dbReference>
<dbReference type="GO" id="GO:0005975">
    <property type="term" value="P:carbohydrate metabolic process"/>
    <property type="evidence" value="ECO:0007669"/>
    <property type="project" value="InterPro"/>
</dbReference>
<dbReference type="Proteomes" id="UP000325577">
    <property type="component" value="Linkage Group LG17"/>
</dbReference>
<feature type="domain" description="GH18" evidence="1">
    <location>
        <begin position="1"/>
        <end position="159"/>
    </location>
</feature>
<dbReference type="GO" id="GO:0008061">
    <property type="term" value="F:chitin binding"/>
    <property type="evidence" value="ECO:0007669"/>
    <property type="project" value="InterPro"/>
</dbReference>